<keyword evidence="4" id="KW-0378">Hydrolase</keyword>
<comment type="similarity">
    <text evidence="5">Belongs to the protein-tyrosine phosphatase family. Atypical dual-specificity phosphatase Siw14-like subfamily.</text>
</comment>
<dbReference type="PANTHER" id="PTHR31126">
    <property type="entry name" value="TYROSINE-PROTEIN PHOSPHATASE"/>
    <property type="match status" value="1"/>
</dbReference>
<comment type="catalytic activity">
    <reaction evidence="6">
        <text>5-diphospho-1D-myo-inositol 1,2,3,4,6-pentakisphosphate + H2O = 1D-myo-inositol hexakisphosphate + phosphate + H(+)</text>
        <dbReference type="Rhea" id="RHEA:22384"/>
        <dbReference type="ChEBI" id="CHEBI:15377"/>
        <dbReference type="ChEBI" id="CHEBI:15378"/>
        <dbReference type="ChEBI" id="CHEBI:43474"/>
        <dbReference type="ChEBI" id="CHEBI:58130"/>
        <dbReference type="ChEBI" id="CHEBI:58628"/>
        <dbReference type="EC" id="3.6.1.52"/>
    </reaction>
    <physiologicalReaction direction="left-to-right" evidence="6">
        <dbReference type="Rhea" id="RHEA:22385"/>
    </physiologicalReaction>
</comment>
<evidence type="ECO:0000256" key="2">
    <source>
        <dbReference type="ARBA" id="ARBA00012527"/>
    </source>
</evidence>
<evidence type="ECO:0000256" key="8">
    <source>
        <dbReference type="SAM" id="Phobius"/>
    </source>
</evidence>
<dbReference type="InterPro" id="IPR020422">
    <property type="entry name" value="TYR_PHOSPHATASE_DUAL_dom"/>
</dbReference>
<dbReference type="Proteomes" id="UP000054321">
    <property type="component" value="Unassembled WGS sequence"/>
</dbReference>
<dbReference type="HOGENOM" id="CLU_047845_0_2_1"/>
<comment type="catalytic activity">
    <reaction evidence="7">
        <text>1,5-bis(diphospho)-1D-myo-inositol 2,3,4,6-tetrakisphosphate + H2O = 1-diphospho-1D-myo-inositol 2,3,4,5,6-pentakisphosphate + phosphate + 2 H(+)</text>
        <dbReference type="Rhea" id="RHEA:79699"/>
        <dbReference type="ChEBI" id="CHEBI:15377"/>
        <dbReference type="ChEBI" id="CHEBI:15378"/>
        <dbReference type="ChEBI" id="CHEBI:43474"/>
        <dbReference type="ChEBI" id="CHEBI:74946"/>
        <dbReference type="ChEBI" id="CHEBI:77983"/>
        <dbReference type="EC" id="3.6.1.52"/>
    </reaction>
    <physiologicalReaction direction="left-to-right" evidence="7">
        <dbReference type="Rhea" id="RHEA:79700"/>
    </physiologicalReaction>
</comment>
<keyword evidence="8" id="KW-0472">Membrane</keyword>
<evidence type="ECO:0000256" key="6">
    <source>
        <dbReference type="ARBA" id="ARBA00047342"/>
    </source>
</evidence>
<dbReference type="InterPro" id="IPR004861">
    <property type="entry name" value="Siw14-like"/>
</dbReference>
<evidence type="ECO:0000256" key="3">
    <source>
        <dbReference type="ARBA" id="ARBA00022490"/>
    </source>
</evidence>
<evidence type="ECO:0000256" key="4">
    <source>
        <dbReference type="ARBA" id="ARBA00022801"/>
    </source>
</evidence>
<evidence type="ECO:0000256" key="5">
    <source>
        <dbReference type="ARBA" id="ARBA00044949"/>
    </source>
</evidence>
<evidence type="ECO:0000313" key="10">
    <source>
        <dbReference type="EMBL" id="KIM92995.1"/>
    </source>
</evidence>
<keyword evidence="11" id="KW-1185">Reference proteome</keyword>
<dbReference type="InParanoid" id="A0A0C3G9X0"/>
<comment type="subcellular location">
    <subcellularLocation>
        <location evidence="1">Cytoplasm</location>
    </subcellularLocation>
</comment>
<evidence type="ECO:0000256" key="1">
    <source>
        <dbReference type="ARBA" id="ARBA00004496"/>
    </source>
</evidence>
<keyword evidence="8" id="KW-1133">Transmembrane helix</keyword>
<dbReference type="GO" id="GO:0052840">
    <property type="term" value="F:inositol diphosphate tetrakisphosphate diphosphatase activity"/>
    <property type="evidence" value="ECO:0007669"/>
    <property type="project" value="TreeGrafter"/>
</dbReference>
<dbReference type="GO" id="GO:0005737">
    <property type="term" value="C:cytoplasm"/>
    <property type="evidence" value="ECO:0007669"/>
    <property type="project" value="UniProtKB-SubCell"/>
</dbReference>
<name>A0A0C3G9X0_OIDMZ</name>
<dbReference type="PROSITE" id="PS00383">
    <property type="entry name" value="TYR_PHOSPHATASE_1"/>
    <property type="match status" value="1"/>
</dbReference>
<dbReference type="SUPFAM" id="SSF52799">
    <property type="entry name" value="(Phosphotyrosine protein) phosphatases II"/>
    <property type="match status" value="1"/>
</dbReference>
<dbReference type="InterPro" id="IPR016130">
    <property type="entry name" value="Tyr_Pase_AS"/>
</dbReference>
<dbReference type="PANTHER" id="PTHR31126:SF48">
    <property type="entry name" value="INOSITOL PHOSPHATASE SIW14"/>
    <property type="match status" value="1"/>
</dbReference>
<dbReference type="EC" id="3.6.1.52" evidence="2"/>
<dbReference type="FunCoup" id="A0A0C3G9X0">
    <property type="interactions" value="145"/>
</dbReference>
<dbReference type="InterPro" id="IPR029021">
    <property type="entry name" value="Prot-tyrosine_phosphatase-like"/>
</dbReference>
<reference evidence="11" key="2">
    <citation type="submission" date="2015-01" db="EMBL/GenBank/DDBJ databases">
        <title>Evolutionary Origins and Diversification of the Mycorrhizal Mutualists.</title>
        <authorList>
            <consortium name="DOE Joint Genome Institute"/>
            <consortium name="Mycorrhizal Genomics Consortium"/>
            <person name="Kohler A."/>
            <person name="Kuo A."/>
            <person name="Nagy L.G."/>
            <person name="Floudas D."/>
            <person name="Copeland A."/>
            <person name="Barry K.W."/>
            <person name="Cichocki N."/>
            <person name="Veneault-Fourrey C."/>
            <person name="LaButti K."/>
            <person name="Lindquist E.A."/>
            <person name="Lipzen A."/>
            <person name="Lundell T."/>
            <person name="Morin E."/>
            <person name="Murat C."/>
            <person name="Riley R."/>
            <person name="Ohm R."/>
            <person name="Sun H."/>
            <person name="Tunlid A."/>
            <person name="Henrissat B."/>
            <person name="Grigoriev I.V."/>
            <person name="Hibbett D.S."/>
            <person name="Martin F."/>
        </authorList>
    </citation>
    <scope>NUCLEOTIDE SEQUENCE [LARGE SCALE GENOMIC DNA]</scope>
    <source>
        <strain evidence="11">Zn</strain>
    </source>
</reference>
<dbReference type="STRING" id="913774.A0A0C3G9X0"/>
<protein>
    <recommendedName>
        <fullName evidence="2">diphosphoinositol-polyphosphate diphosphatase</fullName>
        <ecNumber evidence="2">3.6.1.52</ecNumber>
    </recommendedName>
</protein>
<dbReference type="PROSITE" id="PS50054">
    <property type="entry name" value="TYR_PHOSPHATASE_DUAL"/>
    <property type="match status" value="1"/>
</dbReference>
<accession>A0A0C3G9X0</accession>
<dbReference type="EMBL" id="KN832901">
    <property type="protein sequence ID" value="KIM92995.1"/>
    <property type="molecule type" value="Genomic_DNA"/>
</dbReference>
<evidence type="ECO:0000313" key="11">
    <source>
        <dbReference type="Proteomes" id="UP000054321"/>
    </source>
</evidence>
<keyword evidence="3" id="KW-0963">Cytoplasm</keyword>
<sequence length="216" mass="23919">MIVANYSQAASSVCKSTLDGRPINFGAVLPGAVYRSSFPMPENLPFLGTLGLKTILSLVNHNFPPSFKEFLTSNGIRHCIVEMQGTKRVEIPDIVMNSIMEIALNKDNHPLLIHCNHGRHRTGCAIAVFRHVSGWHVDQIVQEYQGFAEPKARECDVKYITEYKITKLAGFFRERGSLGRGSSILTTSRMQNLLLVSAAAIAVWITTGVLWGEGYL</sequence>
<dbReference type="GO" id="GO:0016791">
    <property type="term" value="F:phosphatase activity"/>
    <property type="evidence" value="ECO:0007669"/>
    <property type="project" value="TreeGrafter"/>
</dbReference>
<gene>
    <name evidence="10" type="ORF">OIDMADRAFT_138512</name>
</gene>
<feature type="domain" description="Tyrosine-protein phosphatase" evidence="9">
    <location>
        <begin position="24"/>
        <end position="172"/>
    </location>
</feature>
<dbReference type="AlphaFoldDB" id="A0A0C3G9X0"/>
<organism evidence="10 11">
    <name type="scientific">Oidiodendron maius (strain Zn)</name>
    <dbReference type="NCBI Taxonomy" id="913774"/>
    <lineage>
        <taxon>Eukaryota</taxon>
        <taxon>Fungi</taxon>
        <taxon>Dikarya</taxon>
        <taxon>Ascomycota</taxon>
        <taxon>Pezizomycotina</taxon>
        <taxon>Leotiomycetes</taxon>
        <taxon>Leotiomycetes incertae sedis</taxon>
        <taxon>Myxotrichaceae</taxon>
        <taxon>Oidiodendron</taxon>
    </lineage>
</organism>
<reference evidence="10 11" key="1">
    <citation type="submission" date="2014-04" db="EMBL/GenBank/DDBJ databases">
        <authorList>
            <consortium name="DOE Joint Genome Institute"/>
            <person name="Kuo A."/>
            <person name="Martino E."/>
            <person name="Perotto S."/>
            <person name="Kohler A."/>
            <person name="Nagy L.G."/>
            <person name="Floudas D."/>
            <person name="Copeland A."/>
            <person name="Barry K.W."/>
            <person name="Cichocki N."/>
            <person name="Veneault-Fourrey C."/>
            <person name="LaButti K."/>
            <person name="Lindquist E.A."/>
            <person name="Lipzen A."/>
            <person name="Lundell T."/>
            <person name="Morin E."/>
            <person name="Murat C."/>
            <person name="Sun H."/>
            <person name="Tunlid A."/>
            <person name="Henrissat B."/>
            <person name="Grigoriev I.V."/>
            <person name="Hibbett D.S."/>
            <person name="Martin F."/>
            <person name="Nordberg H.P."/>
            <person name="Cantor M.N."/>
            <person name="Hua S.X."/>
        </authorList>
    </citation>
    <scope>NUCLEOTIDE SEQUENCE [LARGE SCALE GENOMIC DNA]</scope>
    <source>
        <strain evidence="10 11">Zn</strain>
    </source>
</reference>
<dbReference type="Gene3D" id="3.90.190.10">
    <property type="entry name" value="Protein tyrosine phosphatase superfamily"/>
    <property type="match status" value="1"/>
</dbReference>
<evidence type="ECO:0000256" key="7">
    <source>
        <dbReference type="ARBA" id="ARBA00047927"/>
    </source>
</evidence>
<dbReference type="OrthoDB" id="6375174at2759"/>
<feature type="transmembrane region" description="Helical" evidence="8">
    <location>
        <begin position="193"/>
        <end position="212"/>
    </location>
</feature>
<evidence type="ECO:0000259" key="9">
    <source>
        <dbReference type="PROSITE" id="PS50054"/>
    </source>
</evidence>
<keyword evidence="8" id="KW-0812">Transmembrane</keyword>
<dbReference type="Pfam" id="PF03162">
    <property type="entry name" value="Y_phosphatase2"/>
    <property type="match status" value="1"/>
</dbReference>
<proteinExistence type="inferred from homology"/>
<dbReference type="FunFam" id="3.90.190.10:FF:000035">
    <property type="entry name" value="Tyrosine phosphatase, putative"/>
    <property type="match status" value="1"/>
</dbReference>